<dbReference type="InterPro" id="IPR036047">
    <property type="entry name" value="F-box-like_dom_sf"/>
</dbReference>
<dbReference type="Proteomes" id="UP000800035">
    <property type="component" value="Unassembled WGS sequence"/>
</dbReference>
<dbReference type="OrthoDB" id="3226064at2759"/>
<dbReference type="EMBL" id="ML977005">
    <property type="protein sequence ID" value="KAF1953242.1"/>
    <property type="molecule type" value="Genomic_DNA"/>
</dbReference>
<dbReference type="Gene3D" id="1.20.1280.50">
    <property type="match status" value="1"/>
</dbReference>
<sequence length="457" mass="52063">MTELLDLCYDVLIRILEEIDPGDLAACAQTSWAFNNFIKNNAALYRTHYLRNYDDPRWNVSNAEPEWISELQKFVKCQKILLSGNLDVKRENFNFVNTTVASLISTASESDTPSLNITTLGTLLDIPGNIDAFLLKSTLYTRLQDSYAKPSATSLTDSERQLSAKIHCLHGIPSSTMGRRALNKHPYARSQVYDLRNYTDENVWGPYLSDGSMRVDWEMLEAIMVVLGYNSSLCCRRFLEQFRPPWSGTFEGVVRDERVRENLPEWRAEMLEQVDVPLSQRDPYGVEGVWSRIVCFLDFNDLYQFNFSSNASLVRSNEPREPLNDEEAIRHILMRLRITKIEASTEDCDDQSMPIVHFKGSSRAVDARWDPNANSKIKGDVRMTKEGEVRWTTVSVFYGEERWRSEGIQIGGIGARRGVLGTWFDKDFDSHGPAGPTAFWKLSGATVPDEDDSDDDS</sequence>
<proteinExistence type="predicted"/>
<reference evidence="2" key="1">
    <citation type="journal article" date="2020" name="Stud. Mycol.">
        <title>101 Dothideomycetes genomes: a test case for predicting lifestyles and emergence of pathogens.</title>
        <authorList>
            <person name="Haridas S."/>
            <person name="Albert R."/>
            <person name="Binder M."/>
            <person name="Bloem J."/>
            <person name="Labutti K."/>
            <person name="Salamov A."/>
            <person name="Andreopoulos B."/>
            <person name="Baker S."/>
            <person name="Barry K."/>
            <person name="Bills G."/>
            <person name="Bluhm B."/>
            <person name="Cannon C."/>
            <person name="Castanera R."/>
            <person name="Culley D."/>
            <person name="Daum C."/>
            <person name="Ezra D."/>
            <person name="Gonzalez J."/>
            <person name="Henrissat B."/>
            <person name="Kuo A."/>
            <person name="Liang C."/>
            <person name="Lipzen A."/>
            <person name="Lutzoni F."/>
            <person name="Magnuson J."/>
            <person name="Mondo S."/>
            <person name="Nolan M."/>
            <person name="Ohm R."/>
            <person name="Pangilinan J."/>
            <person name="Park H.-J."/>
            <person name="Ramirez L."/>
            <person name="Alfaro M."/>
            <person name="Sun H."/>
            <person name="Tritt A."/>
            <person name="Yoshinaga Y."/>
            <person name="Zwiers L.-H."/>
            <person name="Turgeon B."/>
            <person name="Goodwin S."/>
            <person name="Spatafora J."/>
            <person name="Crous P."/>
            <person name="Grigoriev I."/>
        </authorList>
    </citation>
    <scope>NUCLEOTIDE SEQUENCE</scope>
    <source>
        <strain evidence="2">CBS 675.92</strain>
    </source>
</reference>
<keyword evidence="3" id="KW-1185">Reference proteome</keyword>
<evidence type="ECO:0000313" key="3">
    <source>
        <dbReference type="Proteomes" id="UP000800035"/>
    </source>
</evidence>
<dbReference type="InterPro" id="IPR001810">
    <property type="entry name" value="F-box_dom"/>
</dbReference>
<protein>
    <recommendedName>
        <fullName evidence="1">F-box domain-containing protein</fullName>
    </recommendedName>
</protein>
<dbReference type="AlphaFoldDB" id="A0A6A5TNG8"/>
<evidence type="ECO:0000259" key="1">
    <source>
        <dbReference type="Pfam" id="PF12937"/>
    </source>
</evidence>
<accession>A0A6A5TNG8</accession>
<dbReference type="SUPFAM" id="SSF81383">
    <property type="entry name" value="F-box domain"/>
    <property type="match status" value="1"/>
</dbReference>
<evidence type="ECO:0000313" key="2">
    <source>
        <dbReference type="EMBL" id="KAF1953242.1"/>
    </source>
</evidence>
<feature type="domain" description="F-box" evidence="1">
    <location>
        <begin position="10"/>
        <end position="51"/>
    </location>
</feature>
<name>A0A6A5TNG8_9PLEO</name>
<dbReference type="Pfam" id="PF12937">
    <property type="entry name" value="F-box-like"/>
    <property type="match status" value="1"/>
</dbReference>
<organism evidence="2 3">
    <name type="scientific">Byssothecium circinans</name>
    <dbReference type="NCBI Taxonomy" id="147558"/>
    <lineage>
        <taxon>Eukaryota</taxon>
        <taxon>Fungi</taxon>
        <taxon>Dikarya</taxon>
        <taxon>Ascomycota</taxon>
        <taxon>Pezizomycotina</taxon>
        <taxon>Dothideomycetes</taxon>
        <taxon>Pleosporomycetidae</taxon>
        <taxon>Pleosporales</taxon>
        <taxon>Massarineae</taxon>
        <taxon>Massarinaceae</taxon>
        <taxon>Byssothecium</taxon>
    </lineage>
</organism>
<gene>
    <name evidence="2" type="ORF">CC80DRAFT_451327</name>
</gene>